<keyword evidence="1" id="KW-1133">Transmembrane helix</keyword>
<comment type="caution">
    <text evidence="2">The sequence shown here is derived from an EMBL/GenBank/DDBJ whole genome shotgun (WGS) entry which is preliminary data.</text>
</comment>
<keyword evidence="3" id="KW-1185">Reference proteome</keyword>
<dbReference type="EMBL" id="VENO01000001">
    <property type="protein sequence ID" value="TNV70287.1"/>
    <property type="molecule type" value="Genomic_DNA"/>
</dbReference>
<dbReference type="NCBIfam" id="TIGR03165">
    <property type="entry name" value="F1F0_chp_2"/>
    <property type="match status" value="1"/>
</dbReference>
<organism evidence="2 3">
    <name type="scientific">Trichococcus shcherbakoviae subsp. psychrophilus</name>
    <dbReference type="NCBI Taxonomy" id="2585775"/>
    <lineage>
        <taxon>Bacteria</taxon>
        <taxon>Bacillati</taxon>
        <taxon>Bacillota</taxon>
        <taxon>Bacilli</taxon>
        <taxon>Lactobacillales</taxon>
        <taxon>Carnobacteriaceae</taxon>
        <taxon>Trichococcus</taxon>
    </lineage>
</organism>
<feature type="transmembrane region" description="Helical" evidence="1">
    <location>
        <begin position="12"/>
        <end position="35"/>
    </location>
</feature>
<name>A0A5C5EAR1_9LACT</name>
<accession>A0A5C5EAR1</accession>
<evidence type="ECO:0000256" key="1">
    <source>
        <dbReference type="SAM" id="Phobius"/>
    </source>
</evidence>
<feature type="transmembrane region" description="Helical" evidence="1">
    <location>
        <begin position="73"/>
        <end position="90"/>
    </location>
</feature>
<sequence length="108" mass="11622">MDQEEKYGGLGGTAMVIAFLGGVFLGGIFFGGLLLTVRLLVRVRYPTVLMLGSLLLRLGILLGGLYLLKDGSYLNLPLALLGILIGRFLIVSKVKGQQQGPDEMRQEG</sequence>
<gene>
    <name evidence="2" type="ORF">FHK04_03425</name>
</gene>
<protein>
    <submittedName>
        <fullName evidence="2">ATP synthase subunit I</fullName>
    </submittedName>
</protein>
<feature type="transmembrane region" description="Helical" evidence="1">
    <location>
        <begin position="47"/>
        <end position="67"/>
    </location>
</feature>
<evidence type="ECO:0000313" key="2">
    <source>
        <dbReference type="EMBL" id="TNV70287.1"/>
    </source>
</evidence>
<evidence type="ECO:0000313" key="3">
    <source>
        <dbReference type="Proteomes" id="UP000313395"/>
    </source>
</evidence>
<dbReference type="InterPro" id="IPR017581">
    <property type="entry name" value="AtpR-like"/>
</dbReference>
<dbReference type="Pfam" id="PF12966">
    <property type="entry name" value="AtpR"/>
    <property type="match status" value="1"/>
</dbReference>
<reference evidence="2 3" key="1">
    <citation type="submission" date="2019-06" db="EMBL/GenBank/DDBJ databases">
        <title>Description Trichococcus psychrophilus sp. nov., isolated from a cold spring, by genomic and phenotypic analyses.</title>
        <authorList>
            <person name="Zakharyuk A."/>
        </authorList>
    </citation>
    <scope>NUCLEOTIDE SEQUENCE [LARGE SCALE GENOMIC DNA]</scope>
    <source>
        <strain evidence="2 3">SKBG</strain>
    </source>
</reference>
<dbReference type="AlphaFoldDB" id="A0A5C5EAR1"/>
<proteinExistence type="predicted"/>
<keyword evidence="1" id="KW-0812">Transmembrane</keyword>
<keyword evidence="1" id="KW-0472">Membrane</keyword>
<dbReference type="Proteomes" id="UP000313395">
    <property type="component" value="Unassembled WGS sequence"/>
</dbReference>